<proteinExistence type="predicted"/>
<dbReference type="EMBL" id="BAMD01000099">
    <property type="protein sequence ID" value="GAF05592.1"/>
    <property type="molecule type" value="Genomic_DNA"/>
</dbReference>
<dbReference type="STRING" id="869213.GCA_000517085_01873"/>
<dbReference type="RefSeq" id="WP_052522367.1">
    <property type="nucleotide sequence ID" value="NZ_BAMD01000099.1"/>
</dbReference>
<organism evidence="2 3">
    <name type="scientific">Saccharicrinis fermentans DSM 9555 = JCM 21142</name>
    <dbReference type="NCBI Taxonomy" id="869213"/>
    <lineage>
        <taxon>Bacteria</taxon>
        <taxon>Pseudomonadati</taxon>
        <taxon>Bacteroidota</taxon>
        <taxon>Bacteroidia</taxon>
        <taxon>Marinilabiliales</taxon>
        <taxon>Marinilabiliaceae</taxon>
        <taxon>Saccharicrinis</taxon>
    </lineage>
</organism>
<sequence length="325" mass="35979">MKLFFSIFCSFLVSVLSGAGIAMATGLPAFETTAVLFSASFIPLNSLGFIAQSGVYKEVWTKEVEKRLSSLGEGTFLDGIKDYSQHVAAVGDEMQVIHLTYFGIHPDVLINNTTYPIAIKEQDGEDIPIALDKYQTTATPITDDELYAVSYDKMGLTKETHAEAILEWKIQKSIHALAPSSETSTMPVLVTTGEDDGTGRKRLVWADLVRFKKAIDKLGVPKKGRRLVLCSDHENDLLELDPKFKDQYFEPVAGKVYNRLGFEFYSYMANPYFSPATKTKLSFGAIPTDTDREASVFFRVNRAAKANGWTKMYHSKASTGSANST</sequence>
<keyword evidence="3" id="KW-1185">Reference proteome</keyword>
<evidence type="ECO:0000313" key="3">
    <source>
        <dbReference type="Proteomes" id="UP000019402"/>
    </source>
</evidence>
<accession>W7YB20</accession>
<evidence type="ECO:0000313" key="2">
    <source>
        <dbReference type="EMBL" id="GAF05592.1"/>
    </source>
</evidence>
<name>W7YB20_9BACT</name>
<gene>
    <name evidence="2" type="ORF">JCM21142_104332</name>
</gene>
<feature type="signal peptide" evidence="1">
    <location>
        <begin position="1"/>
        <end position="24"/>
    </location>
</feature>
<comment type="caution">
    <text evidence="2">The sequence shown here is derived from an EMBL/GenBank/DDBJ whole genome shotgun (WGS) entry which is preliminary data.</text>
</comment>
<keyword evidence="1" id="KW-0732">Signal</keyword>
<dbReference type="Proteomes" id="UP000019402">
    <property type="component" value="Unassembled WGS sequence"/>
</dbReference>
<feature type="chain" id="PRO_5004904215" evidence="1">
    <location>
        <begin position="25"/>
        <end position="325"/>
    </location>
</feature>
<dbReference type="AlphaFoldDB" id="W7YB20"/>
<dbReference type="eggNOG" id="ENOG502ZXB2">
    <property type="taxonomic scope" value="Bacteria"/>
</dbReference>
<protein>
    <submittedName>
        <fullName evidence="2">Uncharacterized protein</fullName>
    </submittedName>
</protein>
<evidence type="ECO:0000256" key="1">
    <source>
        <dbReference type="SAM" id="SignalP"/>
    </source>
</evidence>
<reference evidence="2 3" key="1">
    <citation type="journal article" date="2014" name="Genome Announc.">
        <title>Draft Genome Sequence of Cytophaga fermentans JCM 21142T, a Facultative Anaerobe Isolated from Marine Mud.</title>
        <authorList>
            <person name="Starns D."/>
            <person name="Oshima K."/>
            <person name="Suda W."/>
            <person name="Iino T."/>
            <person name="Yuki M."/>
            <person name="Inoue J."/>
            <person name="Kitamura K."/>
            <person name="Iida T."/>
            <person name="Darby A."/>
            <person name="Hattori M."/>
            <person name="Ohkuma M."/>
        </authorList>
    </citation>
    <scope>NUCLEOTIDE SEQUENCE [LARGE SCALE GENOMIC DNA]</scope>
    <source>
        <strain evidence="2 3">JCM 21142</strain>
    </source>
</reference>